<dbReference type="CDD" id="cd00090">
    <property type="entry name" value="HTH_ARSR"/>
    <property type="match status" value="1"/>
</dbReference>
<dbReference type="RefSeq" id="WP_232498506.1">
    <property type="nucleotide sequence ID" value="NZ_BAAANH010000001.1"/>
</dbReference>
<dbReference type="SUPFAM" id="SSF46785">
    <property type="entry name" value="Winged helix' DNA-binding domain"/>
    <property type="match status" value="1"/>
</dbReference>
<keyword evidence="6" id="KW-1185">Reference proteome</keyword>
<feature type="domain" description="HTH arsR-type" evidence="4">
    <location>
        <begin position="1"/>
        <end position="93"/>
    </location>
</feature>
<accession>A0ABP4WDU7</accession>
<keyword evidence="2" id="KW-0238">DNA-binding</keyword>
<dbReference type="InterPro" id="IPR001845">
    <property type="entry name" value="HTH_ArsR_DNA-bd_dom"/>
</dbReference>
<evidence type="ECO:0000256" key="3">
    <source>
        <dbReference type="ARBA" id="ARBA00023163"/>
    </source>
</evidence>
<dbReference type="Proteomes" id="UP001500506">
    <property type="component" value="Unassembled WGS sequence"/>
</dbReference>
<dbReference type="PANTHER" id="PTHR33154">
    <property type="entry name" value="TRANSCRIPTIONAL REGULATOR, ARSR FAMILY"/>
    <property type="match status" value="1"/>
</dbReference>
<keyword evidence="1" id="KW-0805">Transcription regulation</keyword>
<gene>
    <name evidence="5" type="ORF">GCM10009747_07800</name>
</gene>
<dbReference type="InterPro" id="IPR036390">
    <property type="entry name" value="WH_DNA-bd_sf"/>
</dbReference>
<dbReference type="Gene3D" id="1.10.10.10">
    <property type="entry name" value="Winged helix-like DNA-binding domain superfamily/Winged helix DNA-binding domain"/>
    <property type="match status" value="1"/>
</dbReference>
<dbReference type="PRINTS" id="PR00778">
    <property type="entry name" value="HTHARSR"/>
</dbReference>
<dbReference type="SMART" id="SM00418">
    <property type="entry name" value="HTH_ARSR"/>
    <property type="match status" value="1"/>
</dbReference>
<comment type="caution">
    <text evidence="5">The sequence shown here is derived from an EMBL/GenBank/DDBJ whole genome shotgun (WGS) entry which is preliminary data.</text>
</comment>
<evidence type="ECO:0000259" key="4">
    <source>
        <dbReference type="PROSITE" id="PS50987"/>
    </source>
</evidence>
<evidence type="ECO:0000313" key="6">
    <source>
        <dbReference type="Proteomes" id="UP001500506"/>
    </source>
</evidence>
<sequence length="116" mass="13051">MSVAALDLDVLVALAEPNRLRIVELLRSGPRPVGEIAERLSLLQPQTSRHLRILAEAGLVSAEKQAQSRVYHLLPTQFRSLEAWLDSFADVWTDRVDRLDSYLSELDARTDDADAR</sequence>
<dbReference type="InterPro" id="IPR011991">
    <property type="entry name" value="ArsR-like_HTH"/>
</dbReference>
<organism evidence="5 6">
    <name type="scientific">Agromyces humatus</name>
    <dbReference type="NCBI Taxonomy" id="279573"/>
    <lineage>
        <taxon>Bacteria</taxon>
        <taxon>Bacillati</taxon>
        <taxon>Actinomycetota</taxon>
        <taxon>Actinomycetes</taxon>
        <taxon>Micrococcales</taxon>
        <taxon>Microbacteriaceae</taxon>
        <taxon>Agromyces</taxon>
    </lineage>
</organism>
<name>A0ABP4WDU7_9MICO</name>
<reference evidence="6" key="1">
    <citation type="journal article" date="2019" name="Int. J. Syst. Evol. Microbiol.">
        <title>The Global Catalogue of Microorganisms (GCM) 10K type strain sequencing project: providing services to taxonomists for standard genome sequencing and annotation.</title>
        <authorList>
            <consortium name="The Broad Institute Genomics Platform"/>
            <consortium name="The Broad Institute Genome Sequencing Center for Infectious Disease"/>
            <person name="Wu L."/>
            <person name="Ma J."/>
        </authorList>
    </citation>
    <scope>NUCLEOTIDE SEQUENCE [LARGE SCALE GENOMIC DNA]</scope>
    <source>
        <strain evidence="6">JCM 14319</strain>
    </source>
</reference>
<evidence type="ECO:0000313" key="5">
    <source>
        <dbReference type="EMBL" id="GAA1752551.1"/>
    </source>
</evidence>
<proteinExistence type="predicted"/>
<evidence type="ECO:0000256" key="1">
    <source>
        <dbReference type="ARBA" id="ARBA00023015"/>
    </source>
</evidence>
<protein>
    <submittedName>
        <fullName evidence="5">Metalloregulator ArsR/SmtB family transcription factor</fullName>
    </submittedName>
</protein>
<dbReference type="Pfam" id="PF01022">
    <property type="entry name" value="HTH_5"/>
    <property type="match status" value="1"/>
</dbReference>
<dbReference type="EMBL" id="BAAANH010000001">
    <property type="protein sequence ID" value="GAA1752551.1"/>
    <property type="molecule type" value="Genomic_DNA"/>
</dbReference>
<evidence type="ECO:0000256" key="2">
    <source>
        <dbReference type="ARBA" id="ARBA00023125"/>
    </source>
</evidence>
<dbReference type="InterPro" id="IPR051081">
    <property type="entry name" value="HTH_MetalResp_TranReg"/>
</dbReference>
<dbReference type="PANTHER" id="PTHR33154:SF33">
    <property type="entry name" value="TRANSCRIPTIONAL REPRESSOR SDPR"/>
    <property type="match status" value="1"/>
</dbReference>
<dbReference type="InterPro" id="IPR036388">
    <property type="entry name" value="WH-like_DNA-bd_sf"/>
</dbReference>
<dbReference type="NCBIfam" id="NF033788">
    <property type="entry name" value="HTH_metalloreg"/>
    <property type="match status" value="1"/>
</dbReference>
<keyword evidence="3" id="KW-0804">Transcription</keyword>
<dbReference type="PROSITE" id="PS50987">
    <property type="entry name" value="HTH_ARSR_2"/>
    <property type="match status" value="1"/>
</dbReference>